<dbReference type="PANTHER" id="PTHR15160">
    <property type="entry name" value="VON HIPPEL-LINDAU PROTEIN"/>
    <property type="match status" value="1"/>
</dbReference>
<dbReference type="Pfam" id="PF02577">
    <property type="entry name" value="BFN_dom"/>
    <property type="match status" value="1"/>
</dbReference>
<feature type="domain" description="BFN" evidence="1">
    <location>
        <begin position="1"/>
        <end position="136"/>
    </location>
</feature>
<name>A0A9C9EL95_UNCW3</name>
<sequence>MLEVFVNAVLEDRQNNSYIVLLKEKYGQRTLPIWIGENEAFAIALSLEGKKPPRPLTHDLLKLIIDAFQSEVVKVEVVALKMVNESGTYFAKIYIKSEGKVIAIDARPSDSIALALRTGSAIFVDPKVMDENGKVLEGDTNLDEMKRRLRNTKPEEFGDFHLDK</sequence>
<dbReference type="GO" id="GO:0004518">
    <property type="term" value="F:nuclease activity"/>
    <property type="evidence" value="ECO:0007669"/>
    <property type="project" value="InterPro"/>
</dbReference>
<dbReference type="EMBL" id="DRIG01000038">
    <property type="protein sequence ID" value="HEC78203.1"/>
    <property type="molecule type" value="Genomic_DNA"/>
</dbReference>
<evidence type="ECO:0000259" key="1">
    <source>
        <dbReference type="PROSITE" id="PS51658"/>
    </source>
</evidence>
<accession>A0A9C9EL95</accession>
<dbReference type="InterPro" id="IPR003729">
    <property type="entry name" value="Bi_nuclease_dom"/>
</dbReference>
<gene>
    <name evidence="2" type="ORF">ENI34_03560</name>
</gene>
<protein>
    <submittedName>
        <fullName evidence="2">Bifunctional nuclease family protein</fullName>
    </submittedName>
</protein>
<dbReference type="PANTHER" id="PTHR15160:SF1">
    <property type="entry name" value="VON HIPPEL-LINDAU DISEASE TUMOR SUPPRESSOR"/>
    <property type="match status" value="1"/>
</dbReference>
<evidence type="ECO:0000313" key="3">
    <source>
        <dbReference type="Proteomes" id="UP000885826"/>
    </source>
</evidence>
<comment type="caution">
    <text evidence="2">The sequence shown here is derived from an EMBL/GenBank/DDBJ whole genome shotgun (WGS) entry which is preliminary data.</text>
</comment>
<dbReference type="InterPro" id="IPR036104">
    <property type="entry name" value="BFN_sf"/>
</dbReference>
<reference evidence="2" key="1">
    <citation type="journal article" date="2020" name="mSystems">
        <title>Genome- and Community-Level Interaction Insights into Carbon Utilization and Element Cycling Functions of Hydrothermarchaeota in Hydrothermal Sediment.</title>
        <authorList>
            <person name="Zhou Z."/>
            <person name="Liu Y."/>
            <person name="Xu W."/>
            <person name="Pan J."/>
            <person name="Luo Z.H."/>
            <person name="Li M."/>
        </authorList>
    </citation>
    <scope>NUCLEOTIDE SEQUENCE</scope>
    <source>
        <strain evidence="2">HyVt-388</strain>
    </source>
</reference>
<dbReference type="Proteomes" id="UP000885826">
    <property type="component" value="Unassembled WGS sequence"/>
</dbReference>
<dbReference type="PROSITE" id="PS51658">
    <property type="entry name" value="BFN"/>
    <property type="match status" value="1"/>
</dbReference>
<dbReference type="AlphaFoldDB" id="A0A9C9EL95"/>
<organism evidence="2 3">
    <name type="scientific">candidate division WOR-3 bacterium</name>
    <dbReference type="NCBI Taxonomy" id="2052148"/>
    <lineage>
        <taxon>Bacteria</taxon>
        <taxon>Bacteria division WOR-3</taxon>
    </lineage>
</organism>
<dbReference type="Gene3D" id="3.10.690.10">
    <property type="entry name" value="Bifunctional nuclease domain"/>
    <property type="match status" value="1"/>
</dbReference>
<evidence type="ECO:0000313" key="2">
    <source>
        <dbReference type="EMBL" id="HEC78203.1"/>
    </source>
</evidence>
<proteinExistence type="predicted"/>
<dbReference type="SUPFAM" id="SSF103256">
    <property type="entry name" value="Hypothetical protein TM0160"/>
    <property type="match status" value="1"/>
</dbReference>